<name>A0A3Q0IHZ1_DIACI</name>
<dbReference type="PaxDb" id="121845-A0A3Q0IHZ1"/>
<evidence type="ECO:0000313" key="3">
    <source>
        <dbReference type="Proteomes" id="UP000079169"/>
    </source>
</evidence>
<dbReference type="InterPro" id="IPR026307">
    <property type="entry name" value="TMEM132"/>
</dbReference>
<dbReference type="AlphaFoldDB" id="A0A3Q0IHZ1"/>
<evidence type="ECO:0000256" key="1">
    <source>
        <dbReference type="SAM" id="MobiDB-lite"/>
    </source>
</evidence>
<feature type="compositionally biased region" description="Low complexity" evidence="1">
    <location>
        <begin position="309"/>
        <end position="319"/>
    </location>
</feature>
<gene>
    <name evidence="4" type="primary">LOC113465450</name>
</gene>
<reference evidence="4" key="1">
    <citation type="submission" date="2025-08" db="UniProtKB">
        <authorList>
            <consortium name="RefSeq"/>
        </authorList>
    </citation>
    <scope>IDENTIFICATION</scope>
</reference>
<keyword evidence="3" id="KW-1185">Reference proteome</keyword>
<dbReference type="KEGG" id="dci:113465450"/>
<protein>
    <submittedName>
        <fullName evidence="4">Uncharacterized protein LOC113465450</fullName>
    </submittedName>
</protein>
<proteinExistence type="predicted"/>
<dbReference type="Pfam" id="PF23481">
    <property type="entry name" value="Ig_TMEM132_2nd"/>
    <property type="match status" value="1"/>
</dbReference>
<feature type="compositionally biased region" description="Acidic residues" evidence="1">
    <location>
        <begin position="376"/>
        <end position="389"/>
    </location>
</feature>
<feature type="region of interest" description="Disordered" evidence="1">
    <location>
        <begin position="271"/>
        <end position="389"/>
    </location>
</feature>
<dbReference type="PANTHER" id="PTHR13388:SF11">
    <property type="entry name" value="DETONATOR, ISOFORM E"/>
    <property type="match status" value="1"/>
</dbReference>
<evidence type="ECO:0000259" key="2">
    <source>
        <dbReference type="Pfam" id="PF23481"/>
    </source>
</evidence>
<accession>A0A3Q0IHZ1</accession>
<feature type="compositionally biased region" description="Acidic residues" evidence="1">
    <location>
        <begin position="330"/>
        <end position="340"/>
    </location>
</feature>
<dbReference type="Proteomes" id="UP000079169">
    <property type="component" value="Unplaced"/>
</dbReference>
<dbReference type="RefSeq" id="XP_026675784.1">
    <property type="nucleotide sequence ID" value="XM_026819983.1"/>
</dbReference>
<feature type="compositionally biased region" description="Basic and acidic residues" evidence="1">
    <location>
        <begin position="341"/>
        <end position="369"/>
    </location>
</feature>
<dbReference type="STRING" id="121845.A0A3Q0IHZ1"/>
<feature type="compositionally biased region" description="Basic and acidic residues" evidence="1">
    <location>
        <begin position="294"/>
        <end position="304"/>
    </location>
</feature>
<dbReference type="InterPro" id="IPR055422">
    <property type="entry name" value="Ig_TMEM132_2nd"/>
</dbReference>
<feature type="region of interest" description="Disordered" evidence="1">
    <location>
        <begin position="33"/>
        <end position="58"/>
    </location>
</feature>
<organism evidence="3 4">
    <name type="scientific">Diaphorina citri</name>
    <name type="common">Asian citrus psyllid</name>
    <dbReference type="NCBI Taxonomy" id="121845"/>
    <lineage>
        <taxon>Eukaryota</taxon>
        <taxon>Metazoa</taxon>
        <taxon>Ecdysozoa</taxon>
        <taxon>Arthropoda</taxon>
        <taxon>Hexapoda</taxon>
        <taxon>Insecta</taxon>
        <taxon>Pterygota</taxon>
        <taxon>Neoptera</taxon>
        <taxon>Paraneoptera</taxon>
        <taxon>Hemiptera</taxon>
        <taxon>Sternorrhyncha</taxon>
        <taxon>Psylloidea</taxon>
        <taxon>Psyllidae</taxon>
        <taxon>Diaphorininae</taxon>
        <taxon>Diaphorina</taxon>
    </lineage>
</organism>
<dbReference type="GeneID" id="113465450"/>
<dbReference type="PANTHER" id="PTHR13388">
    <property type="entry name" value="DETONATOR, ISOFORM E"/>
    <property type="match status" value="1"/>
</dbReference>
<sequence>MNVYNVDLFARGESIDIHFDNKDSGFFLKQTPYPTLSPGQAPDNDRRPPNALSGGNAYPNSGGNYFTTNIADVSKGGFLPPKKIFNGAAYDDRVISVDKFTVFDNSVESSIAIKVNYGPFSTKQTIPSPFIVPDIPLGYFGNGTEFEESGNVGRGRSGLATSSSLDLSVHLVQSVVPRDNPVLRVLFHIGSSNTRRYSKQKLCIILQVSLGSRTLTSSCSPDNEDGVCLAQTTIPATWWTPLPNLPWKKHVKYPPRTVKVSYSVLETKLPPRTQSPAARGEAGNFDGRANVDSGESRGPEESPRRRGRSPLSPAGSPSPHGEDRMINDDYANDEDDEEASERDGESDSERVGEEDGDKLRTDEKADKKSPGKSNGNEDEEDDDLSESAR</sequence>
<feature type="domain" description="Transmembrane protein TMEM132 second Ig-like" evidence="2">
    <location>
        <begin position="167"/>
        <end position="256"/>
    </location>
</feature>
<evidence type="ECO:0000313" key="4">
    <source>
        <dbReference type="RefSeq" id="XP_026675784.1"/>
    </source>
</evidence>